<comment type="caution">
    <text evidence="4">The sequence shown here is derived from an EMBL/GenBank/DDBJ whole genome shotgun (WGS) entry which is preliminary data.</text>
</comment>
<feature type="compositionally biased region" description="Basic and acidic residues" evidence="2">
    <location>
        <begin position="42"/>
        <end position="56"/>
    </location>
</feature>
<dbReference type="PROSITE" id="PS51318">
    <property type="entry name" value="TAT"/>
    <property type="match status" value="1"/>
</dbReference>
<evidence type="ECO:0000313" key="5">
    <source>
        <dbReference type="Proteomes" id="UP000190064"/>
    </source>
</evidence>
<feature type="region of interest" description="Disordered" evidence="2">
    <location>
        <begin position="31"/>
        <end position="56"/>
    </location>
</feature>
<dbReference type="InterPro" id="IPR006311">
    <property type="entry name" value="TAT_signal"/>
</dbReference>
<name>A0A1T1HDL2_OCELI</name>
<accession>A0A1T1HDL2</accession>
<dbReference type="Proteomes" id="UP000190064">
    <property type="component" value="Unassembled WGS sequence"/>
</dbReference>
<evidence type="ECO:0000256" key="3">
    <source>
        <dbReference type="SAM" id="SignalP"/>
    </source>
</evidence>
<dbReference type="NCBIfam" id="TIGR02811">
    <property type="entry name" value="formate_TAT"/>
    <property type="match status" value="1"/>
</dbReference>
<dbReference type="NCBIfam" id="TIGR01409">
    <property type="entry name" value="TAT_signal_seq"/>
    <property type="match status" value="1"/>
</dbReference>
<dbReference type="EMBL" id="MTSD02000002">
    <property type="protein sequence ID" value="OOV87948.1"/>
    <property type="molecule type" value="Genomic_DNA"/>
</dbReference>
<protein>
    <recommendedName>
        <fullName evidence="6">Twin-arginine translocation pathway signal</fullName>
    </recommendedName>
</protein>
<proteinExistence type="predicted"/>
<sequence>MQHAGRRQFLKTLATGSAVAGVAAVTASQAIAAASPEADQQSAKEEQNGYRETDHIRTFYDTLR</sequence>
<feature type="chain" id="PRO_5012684682" description="Twin-arginine translocation pathway signal" evidence="3">
    <location>
        <begin position="33"/>
        <end position="64"/>
    </location>
</feature>
<gene>
    <name evidence="4" type="ORF">BTA35_0206720</name>
</gene>
<evidence type="ECO:0000256" key="2">
    <source>
        <dbReference type="SAM" id="MobiDB-lite"/>
    </source>
</evidence>
<feature type="signal peptide" evidence="3">
    <location>
        <begin position="1"/>
        <end position="32"/>
    </location>
</feature>
<evidence type="ECO:0000313" key="4">
    <source>
        <dbReference type="EMBL" id="OOV87948.1"/>
    </source>
</evidence>
<dbReference type="AlphaFoldDB" id="A0A1T1HDL2"/>
<evidence type="ECO:0008006" key="6">
    <source>
        <dbReference type="Google" id="ProtNLM"/>
    </source>
</evidence>
<dbReference type="InterPro" id="IPR014177">
    <property type="entry name" value="Formate_DH_TAT-contain"/>
</dbReference>
<reference evidence="4" key="1">
    <citation type="submission" date="2017-02" db="EMBL/GenBank/DDBJ databases">
        <title>Draft Genome Sequence of the Salt Water Bacterium Oceanospirillum linum ATCC 11336.</title>
        <authorList>
            <person name="Trachtenberg A.M."/>
            <person name="Carney J.G."/>
            <person name="Linnane J.D."/>
            <person name="Rheaume B.A."/>
            <person name="Pitts N.L."/>
            <person name="Mykles D.L."/>
            <person name="Maclea K.S."/>
        </authorList>
    </citation>
    <scope>NUCLEOTIDE SEQUENCE [LARGE SCALE GENOMIC DNA]</scope>
    <source>
        <strain evidence="4">ATCC 11336</strain>
    </source>
</reference>
<evidence type="ECO:0000256" key="1">
    <source>
        <dbReference type="ARBA" id="ARBA00022729"/>
    </source>
</evidence>
<dbReference type="STRING" id="966.BTA35_0206720"/>
<dbReference type="InterPro" id="IPR019546">
    <property type="entry name" value="TAT_signal_bac_arc"/>
</dbReference>
<dbReference type="PIRSF" id="PIRSF036704">
    <property type="entry name" value="UCP036704"/>
    <property type="match status" value="1"/>
</dbReference>
<keyword evidence="1 3" id="KW-0732">Signal</keyword>
<keyword evidence="5" id="KW-1185">Reference proteome</keyword>
<organism evidence="4 5">
    <name type="scientific">Oceanospirillum linum</name>
    <dbReference type="NCBI Taxonomy" id="966"/>
    <lineage>
        <taxon>Bacteria</taxon>
        <taxon>Pseudomonadati</taxon>
        <taxon>Pseudomonadota</taxon>
        <taxon>Gammaproteobacteria</taxon>
        <taxon>Oceanospirillales</taxon>
        <taxon>Oceanospirillaceae</taxon>
        <taxon>Oceanospirillum</taxon>
    </lineage>
</organism>